<dbReference type="Gene3D" id="1.25.40.10">
    <property type="entry name" value="Tetratricopeptide repeat domain"/>
    <property type="match status" value="1"/>
</dbReference>
<feature type="repeat" description="TPR" evidence="4">
    <location>
        <begin position="301"/>
        <end position="334"/>
    </location>
</feature>
<evidence type="ECO:0000313" key="9">
    <source>
        <dbReference type="RefSeq" id="XP_006814126.1"/>
    </source>
</evidence>
<keyword evidence="2 4" id="KW-0802">TPR repeat</keyword>
<dbReference type="InterPro" id="IPR019734">
    <property type="entry name" value="TPR_rpt"/>
</dbReference>
<dbReference type="Pfam" id="PF00254">
    <property type="entry name" value="FKBP_C"/>
    <property type="match status" value="1"/>
</dbReference>
<dbReference type="Proteomes" id="UP000694865">
    <property type="component" value="Unplaced"/>
</dbReference>
<name>A0ABM0M285_SACKO</name>
<dbReference type="PROSITE" id="PS50005">
    <property type="entry name" value="TPR"/>
    <property type="match status" value="2"/>
</dbReference>
<feature type="transmembrane region" description="Helical" evidence="6">
    <location>
        <begin position="417"/>
        <end position="441"/>
    </location>
</feature>
<keyword evidence="1" id="KW-0677">Repeat</keyword>
<evidence type="ECO:0000256" key="4">
    <source>
        <dbReference type="PROSITE-ProRule" id="PRU00339"/>
    </source>
</evidence>
<accession>A0ABM0M285</accession>
<feature type="region of interest" description="Disordered" evidence="5">
    <location>
        <begin position="1"/>
        <end position="119"/>
    </location>
</feature>
<feature type="domain" description="PPIase FKBP-type" evidence="7">
    <location>
        <begin position="150"/>
        <end position="234"/>
    </location>
</feature>
<feature type="repeat" description="TPR" evidence="4">
    <location>
        <begin position="335"/>
        <end position="368"/>
    </location>
</feature>
<keyword evidence="6" id="KW-0812">Transmembrane</keyword>
<dbReference type="GeneID" id="100378510"/>
<organism evidence="8 9">
    <name type="scientific">Saccoglossus kowalevskii</name>
    <name type="common">Acorn worm</name>
    <dbReference type="NCBI Taxonomy" id="10224"/>
    <lineage>
        <taxon>Eukaryota</taxon>
        <taxon>Metazoa</taxon>
        <taxon>Hemichordata</taxon>
        <taxon>Enteropneusta</taxon>
        <taxon>Harrimaniidae</taxon>
        <taxon>Saccoglossus</taxon>
    </lineage>
</organism>
<dbReference type="PANTHER" id="PTHR46512:SF1">
    <property type="entry name" value="PEPTIDYLPROLYL ISOMERASE"/>
    <property type="match status" value="1"/>
</dbReference>
<dbReference type="Pfam" id="PF13432">
    <property type="entry name" value="TPR_16"/>
    <property type="match status" value="1"/>
</dbReference>
<proteinExistence type="predicted"/>
<reference evidence="9" key="1">
    <citation type="submission" date="2025-08" db="UniProtKB">
        <authorList>
            <consortium name="RefSeq"/>
        </authorList>
    </citation>
    <scope>IDENTIFICATION</scope>
    <source>
        <tissue evidence="9">Testes</tissue>
    </source>
</reference>
<keyword evidence="8" id="KW-1185">Reference proteome</keyword>
<comment type="catalytic activity">
    <reaction evidence="3">
        <text>[protein]-peptidylproline (omega=180) = [protein]-peptidylproline (omega=0)</text>
        <dbReference type="Rhea" id="RHEA:16237"/>
        <dbReference type="Rhea" id="RHEA-COMP:10747"/>
        <dbReference type="Rhea" id="RHEA-COMP:10748"/>
        <dbReference type="ChEBI" id="CHEBI:83833"/>
        <dbReference type="ChEBI" id="CHEBI:83834"/>
        <dbReference type="EC" id="5.2.1.8"/>
    </reaction>
</comment>
<dbReference type="PROSITE" id="PS50059">
    <property type="entry name" value="FKBP_PPIASE"/>
    <property type="match status" value="1"/>
</dbReference>
<dbReference type="EC" id="5.2.1.8" evidence="3"/>
<keyword evidence="6" id="KW-0472">Membrane</keyword>
<evidence type="ECO:0000256" key="5">
    <source>
        <dbReference type="SAM" id="MobiDB-lite"/>
    </source>
</evidence>
<keyword evidence="3" id="KW-0697">Rotamase</keyword>
<evidence type="ECO:0000256" key="1">
    <source>
        <dbReference type="ARBA" id="ARBA00022737"/>
    </source>
</evidence>
<feature type="compositionally biased region" description="Basic and acidic residues" evidence="5">
    <location>
        <begin position="1"/>
        <end position="31"/>
    </location>
</feature>
<dbReference type="SUPFAM" id="SSF54534">
    <property type="entry name" value="FKBP-like"/>
    <property type="match status" value="1"/>
</dbReference>
<dbReference type="InterPro" id="IPR001179">
    <property type="entry name" value="PPIase_FKBP_dom"/>
</dbReference>
<dbReference type="InterPro" id="IPR046357">
    <property type="entry name" value="PPIase_dom_sf"/>
</dbReference>
<dbReference type="SUPFAM" id="SSF48452">
    <property type="entry name" value="TPR-like"/>
    <property type="match status" value="1"/>
</dbReference>
<dbReference type="PANTHER" id="PTHR46512">
    <property type="entry name" value="PEPTIDYLPROLYL ISOMERASE"/>
    <property type="match status" value="1"/>
</dbReference>
<protein>
    <recommendedName>
        <fullName evidence="3">peptidylprolyl isomerase</fullName>
        <ecNumber evidence="3">5.2.1.8</ecNumber>
    </recommendedName>
</protein>
<dbReference type="RefSeq" id="XP_006814126.1">
    <property type="nucleotide sequence ID" value="XM_006814063.1"/>
</dbReference>
<evidence type="ECO:0000313" key="8">
    <source>
        <dbReference type="Proteomes" id="UP000694865"/>
    </source>
</evidence>
<dbReference type="InterPro" id="IPR050754">
    <property type="entry name" value="FKBP4/5/8-like"/>
</dbReference>
<keyword evidence="6" id="KW-1133">Transmembrane helix</keyword>
<evidence type="ECO:0000256" key="6">
    <source>
        <dbReference type="SAM" id="Phobius"/>
    </source>
</evidence>
<sequence length="444" mass="48766">MESVEHVGSGDDHAGTDGSKDSLDNTKRTETMGDNEDENSAELDVATDTMTMDAMTTETMTTDAGGGDTKNDAREDDTAVNEVSVEKKKMDGSGDAPKPTVNSTESNEDTKESDPEEVEKKKWMDILGNGQLKKKVLKPGGGYRSRPARGDFVTVKYKTYLENDNEVEDCESLKFILGDGDVIAAFDLAVAVMEMGEVCTLLSDSRFTYGDLGREPDIPGGAKLRFELELLAVDDVPDMFEIDATQRLSLGNKKRERGNELYFRNDYSNAINSYTRAINYLEPEEGMVNKDEFKKIEELKVKCYNNLAACQLKVEAYEAALKSCNAVLKVEPDNVKALFRKAKVLAQKGELEDAVIYMRKAIKLEPSNKTIHQELAKIVGKLSNEMKSTKDMCKKMVGDLADSATKLGTEKSATKSWFSTTGMLFGAAIVGIGAVVTTIILSMK</sequence>
<feature type="compositionally biased region" description="Basic and acidic residues" evidence="5">
    <location>
        <begin position="108"/>
        <end position="119"/>
    </location>
</feature>
<dbReference type="InterPro" id="IPR011990">
    <property type="entry name" value="TPR-like_helical_dom_sf"/>
</dbReference>
<evidence type="ECO:0000259" key="7">
    <source>
        <dbReference type="PROSITE" id="PS50059"/>
    </source>
</evidence>
<feature type="compositionally biased region" description="Low complexity" evidence="5">
    <location>
        <begin position="46"/>
        <end position="63"/>
    </location>
</feature>
<dbReference type="SMART" id="SM00028">
    <property type="entry name" value="TPR"/>
    <property type="match status" value="3"/>
</dbReference>
<gene>
    <name evidence="9" type="primary">LOC100378510</name>
</gene>
<evidence type="ECO:0000256" key="3">
    <source>
        <dbReference type="PROSITE-ProRule" id="PRU00277"/>
    </source>
</evidence>
<keyword evidence="3" id="KW-0413">Isomerase</keyword>
<evidence type="ECO:0000256" key="2">
    <source>
        <dbReference type="ARBA" id="ARBA00022803"/>
    </source>
</evidence>
<dbReference type="Gene3D" id="3.10.50.40">
    <property type="match status" value="1"/>
</dbReference>